<dbReference type="Proteomes" id="UP001500339">
    <property type="component" value="Unassembled WGS sequence"/>
</dbReference>
<keyword evidence="1" id="KW-1133">Transmembrane helix</keyword>
<protein>
    <submittedName>
        <fullName evidence="2">Stage III sporulation protein SpoIIIAB</fullName>
    </submittedName>
</protein>
<feature type="transmembrane region" description="Helical" evidence="1">
    <location>
        <begin position="6"/>
        <end position="23"/>
    </location>
</feature>
<dbReference type="PIRSF" id="PIRSF021435">
    <property type="entry name" value="SpoIIIAB"/>
    <property type="match status" value="1"/>
</dbReference>
<gene>
    <name evidence="2" type="primary">spoIIIAB</name>
    <name evidence="2" type="ORF">GCM10008905_16850</name>
</gene>
<keyword evidence="3" id="KW-1185">Reference proteome</keyword>
<dbReference type="RefSeq" id="WP_343768764.1">
    <property type="nucleotide sequence ID" value="NZ_BAAACF010000001.1"/>
</dbReference>
<evidence type="ECO:0000256" key="1">
    <source>
        <dbReference type="SAM" id="Phobius"/>
    </source>
</evidence>
<organism evidence="2 3">
    <name type="scientific">Clostridium malenominatum</name>
    <dbReference type="NCBI Taxonomy" id="1539"/>
    <lineage>
        <taxon>Bacteria</taxon>
        <taxon>Bacillati</taxon>
        <taxon>Bacillota</taxon>
        <taxon>Clostridia</taxon>
        <taxon>Eubacteriales</taxon>
        <taxon>Clostridiaceae</taxon>
        <taxon>Clostridium</taxon>
    </lineage>
</organism>
<reference evidence="3" key="1">
    <citation type="journal article" date="2019" name="Int. J. Syst. Evol. Microbiol.">
        <title>The Global Catalogue of Microorganisms (GCM) 10K type strain sequencing project: providing services to taxonomists for standard genome sequencing and annotation.</title>
        <authorList>
            <consortium name="The Broad Institute Genomics Platform"/>
            <consortium name="The Broad Institute Genome Sequencing Center for Infectious Disease"/>
            <person name="Wu L."/>
            <person name="Ma J."/>
        </authorList>
    </citation>
    <scope>NUCLEOTIDE SEQUENCE [LARGE SCALE GENOMIC DNA]</scope>
    <source>
        <strain evidence="3">JCM 1405</strain>
    </source>
</reference>
<evidence type="ECO:0000313" key="2">
    <source>
        <dbReference type="EMBL" id="GAA0723794.1"/>
    </source>
</evidence>
<proteinExistence type="predicted"/>
<dbReference type="NCBIfam" id="TIGR02833">
    <property type="entry name" value="spore_III_AB"/>
    <property type="match status" value="1"/>
</dbReference>
<dbReference type="Pfam" id="PF09548">
    <property type="entry name" value="Spore_III_AB"/>
    <property type="match status" value="1"/>
</dbReference>
<accession>A0ABP3U3R1</accession>
<sequence>MLKIIGSLMVVVSTTWIGFFYSSNLNKRNNQLKEFQRCIYQLQNEIIYTYTPLPEVFLSISKKSKVPMDKFFNELSRILYSNEVDSVYEGIKKAYEGMEDILNFNKEDLNLIYNLGKGLGETDIEGQKKVVALTLDNLKSQLIEAETLVKKNVKMYRFLGFTIGMMVVIIFI</sequence>
<name>A0ABP3U3R1_9CLOT</name>
<evidence type="ECO:0000313" key="3">
    <source>
        <dbReference type="Proteomes" id="UP001500339"/>
    </source>
</evidence>
<keyword evidence="1" id="KW-0472">Membrane</keyword>
<dbReference type="EMBL" id="BAAACF010000001">
    <property type="protein sequence ID" value="GAA0723794.1"/>
    <property type="molecule type" value="Genomic_DNA"/>
</dbReference>
<keyword evidence="1" id="KW-0812">Transmembrane</keyword>
<dbReference type="InterPro" id="IPR014198">
    <property type="entry name" value="Spore_III_AB"/>
</dbReference>
<comment type="caution">
    <text evidence="2">The sequence shown here is derived from an EMBL/GenBank/DDBJ whole genome shotgun (WGS) entry which is preliminary data.</text>
</comment>
<feature type="transmembrane region" description="Helical" evidence="1">
    <location>
        <begin position="155"/>
        <end position="171"/>
    </location>
</feature>